<dbReference type="GO" id="GO:0005788">
    <property type="term" value="C:endoplasmic reticulum lumen"/>
    <property type="evidence" value="ECO:0007669"/>
    <property type="project" value="UniProtKB-SubCell"/>
</dbReference>
<dbReference type="InterPro" id="IPR005788">
    <property type="entry name" value="PDI_thioredoxin-like_dom"/>
</dbReference>
<evidence type="ECO:0000313" key="16">
    <source>
        <dbReference type="Proteomes" id="UP001249851"/>
    </source>
</evidence>
<comment type="catalytic activity">
    <reaction evidence="1">
        <text>Catalyzes the rearrangement of -S-S- bonds in proteins.</text>
        <dbReference type="EC" id="5.3.4.1"/>
    </reaction>
</comment>
<keyword evidence="16" id="KW-1185">Reference proteome</keyword>
<dbReference type="SUPFAM" id="SSF52833">
    <property type="entry name" value="Thioredoxin-like"/>
    <property type="match status" value="3"/>
</dbReference>
<dbReference type="Proteomes" id="UP001249851">
    <property type="component" value="Unassembled WGS sequence"/>
</dbReference>
<dbReference type="GO" id="GO:0003756">
    <property type="term" value="F:protein disulfide isomerase activity"/>
    <property type="evidence" value="ECO:0007669"/>
    <property type="project" value="UniProtKB-EC"/>
</dbReference>
<sequence length="447" mass="48229">MRLIYGILCSCMVALCRALYGSHTDVVELTANNFNSLVMDSDAVWLVEFYAPWCGHCKALAPEWTKAASALKGVVKVGAVDMDNQMNQQLGGQYGIRGFPTIKVFGSNKNSPNDYNGARTAQAIVDSGLSALKSMVKDKLSGGGRRSGSSGGKRQDGGKAGDEKDVIELTDSNFEKEVLNTKDLVLVEFFAPWCGHCQRLAPEWAKVATELKGKVKVGALDATVHTVTAGRYEIRGYPTIKVFSAGAKDSHSIEDYQGPRSASDIIQFALDKLADSIEPPEVLQIVNSQVVKENCEEKPICIVAVLPHILDSGASGRNQYLEIMKSMAEKYKKKMWGWIWGEAGSQSKLEDALGLGGFGYPAMAAVNARKMKYATLKGPFDSAGVDEFLRTVSVGRGSTSPVKGAALPSVEETTPWDGKDGELPVEEDIDLSDVDLDGDEGPTKEEL</sequence>
<dbReference type="CDD" id="cd02983">
    <property type="entry name" value="P5_C"/>
    <property type="match status" value="1"/>
</dbReference>
<keyword evidence="5 13" id="KW-0732">Signal</keyword>
<evidence type="ECO:0000256" key="12">
    <source>
        <dbReference type="SAM" id="MobiDB-lite"/>
    </source>
</evidence>
<dbReference type="InterPro" id="IPR017937">
    <property type="entry name" value="Thioredoxin_CS"/>
</dbReference>
<dbReference type="NCBIfam" id="TIGR01126">
    <property type="entry name" value="pdi_dom"/>
    <property type="match status" value="2"/>
</dbReference>
<comment type="subcellular location">
    <subcellularLocation>
        <location evidence="2">Endoplasmic reticulum lumen</location>
    </subcellularLocation>
</comment>
<evidence type="ECO:0000256" key="7">
    <source>
        <dbReference type="ARBA" id="ARBA00022824"/>
    </source>
</evidence>
<dbReference type="InterPro" id="IPR036249">
    <property type="entry name" value="Thioredoxin-like_sf"/>
</dbReference>
<evidence type="ECO:0000256" key="5">
    <source>
        <dbReference type="ARBA" id="ARBA00022729"/>
    </source>
</evidence>
<dbReference type="CDD" id="cd03001">
    <property type="entry name" value="PDI_a_P5"/>
    <property type="match status" value="2"/>
</dbReference>
<keyword evidence="9" id="KW-0413">Isomerase</keyword>
<feature type="compositionally biased region" description="Gly residues" evidence="12">
    <location>
        <begin position="141"/>
        <end position="151"/>
    </location>
</feature>
<dbReference type="PANTHER" id="PTHR45815">
    <property type="entry name" value="PROTEIN DISULFIDE-ISOMERASE A6"/>
    <property type="match status" value="1"/>
</dbReference>
<evidence type="ECO:0000256" key="6">
    <source>
        <dbReference type="ARBA" id="ARBA00022737"/>
    </source>
</evidence>
<feature type="compositionally biased region" description="Acidic residues" evidence="12">
    <location>
        <begin position="423"/>
        <end position="440"/>
    </location>
</feature>
<feature type="domain" description="Thioredoxin" evidence="14">
    <location>
        <begin position="158"/>
        <end position="275"/>
    </location>
</feature>
<proteinExistence type="inferred from homology"/>
<dbReference type="PANTHER" id="PTHR45815:SF3">
    <property type="entry name" value="PROTEIN DISULFIDE-ISOMERASE A6"/>
    <property type="match status" value="1"/>
</dbReference>
<dbReference type="InterPro" id="IPR057305">
    <property type="entry name" value="Thioredox_PDIA6_C"/>
</dbReference>
<evidence type="ECO:0000256" key="3">
    <source>
        <dbReference type="ARBA" id="ARBA00006347"/>
    </source>
</evidence>
<feature type="region of interest" description="Disordered" evidence="12">
    <location>
        <begin position="139"/>
        <end position="164"/>
    </location>
</feature>
<evidence type="ECO:0000256" key="4">
    <source>
        <dbReference type="ARBA" id="ARBA00012723"/>
    </source>
</evidence>
<evidence type="ECO:0000256" key="13">
    <source>
        <dbReference type="SAM" id="SignalP"/>
    </source>
</evidence>
<dbReference type="PROSITE" id="PS51352">
    <property type="entry name" value="THIOREDOXIN_2"/>
    <property type="match status" value="2"/>
</dbReference>
<reference evidence="15" key="1">
    <citation type="journal article" date="2023" name="G3 (Bethesda)">
        <title>Whole genome assembly and annotation of the endangered Caribbean coral Acropora cervicornis.</title>
        <authorList>
            <person name="Selwyn J.D."/>
            <person name="Vollmer S.V."/>
        </authorList>
    </citation>
    <scope>NUCLEOTIDE SEQUENCE</scope>
    <source>
        <strain evidence="15">K2</strain>
    </source>
</reference>
<dbReference type="Gene3D" id="3.40.30.10">
    <property type="entry name" value="Glutaredoxin"/>
    <property type="match status" value="2"/>
</dbReference>
<evidence type="ECO:0000256" key="9">
    <source>
        <dbReference type="ARBA" id="ARBA00023235"/>
    </source>
</evidence>
<dbReference type="EMBL" id="JARQWQ010000097">
    <property type="protein sequence ID" value="KAK2551471.1"/>
    <property type="molecule type" value="Genomic_DNA"/>
</dbReference>
<evidence type="ECO:0000259" key="14">
    <source>
        <dbReference type="PROSITE" id="PS51352"/>
    </source>
</evidence>
<protein>
    <recommendedName>
        <fullName evidence="4">protein disulfide-isomerase</fullName>
        <ecNumber evidence="4">5.3.4.1</ecNumber>
    </recommendedName>
</protein>
<dbReference type="FunFam" id="3.40.30.10:FF:000050">
    <property type="entry name" value="protein disulfide-isomerase A6 isoform X1"/>
    <property type="match status" value="1"/>
</dbReference>
<evidence type="ECO:0000256" key="1">
    <source>
        <dbReference type="ARBA" id="ARBA00001182"/>
    </source>
</evidence>
<dbReference type="PROSITE" id="PS00194">
    <property type="entry name" value="THIOREDOXIN_1"/>
    <property type="match status" value="2"/>
</dbReference>
<keyword evidence="7" id="KW-0256">Endoplasmic reticulum</keyword>
<dbReference type="GO" id="GO:0015035">
    <property type="term" value="F:protein-disulfide reductase activity"/>
    <property type="evidence" value="ECO:0007669"/>
    <property type="project" value="TreeGrafter"/>
</dbReference>
<reference evidence="15" key="2">
    <citation type="journal article" date="2023" name="Science">
        <title>Genomic signatures of disease resistance in endangered staghorn corals.</title>
        <authorList>
            <person name="Vollmer S.V."/>
            <person name="Selwyn J.D."/>
            <person name="Despard B.A."/>
            <person name="Roesel C.L."/>
        </authorList>
    </citation>
    <scope>NUCLEOTIDE SEQUENCE</scope>
    <source>
        <strain evidence="15">K2</strain>
    </source>
</reference>
<accession>A0AAD9PYN8</accession>
<dbReference type="GO" id="GO:0034976">
    <property type="term" value="P:response to endoplasmic reticulum stress"/>
    <property type="evidence" value="ECO:0007669"/>
    <property type="project" value="TreeGrafter"/>
</dbReference>
<dbReference type="InterPro" id="IPR013766">
    <property type="entry name" value="Thioredoxin_domain"/>
</dbReference>
<keyword evidence="8" id="KW-1015">Disulfide bond</keyword>
<comment type="caution">
    <text evidence="15">The sequence shown here is derived from an EMBL/GenBank/DDBJ whole genome shotgun (WGS) entry which is preliminary data.</text>
</comment>
<keyword evidence="10" id="KW-0676">Redox-active center</keyword>
<dbReference type="EC" id="5.3.4.1" evidence="4"/>
<organism evidence="15 16">
    <name type="scientific">Acropora cervicornis</name>
    <name type="common">Staghorn coral</name>
    <dbReference type="NCBI Taxonomy" id="6130"/>
    <lineage>
        <taxon>Eukaryota</taxon>
        <taxon>Metazoa</taxon>
        <taxon>Cnidaria</taxon>
        <taxon>Anthozoa</taxon>
        <taxon>Hexacorallia</taxon>
        <taxon>Scleractinia</taxon>
        <taxon>Astrocoeniina</taxon>
        <taxon>Acroporidae</taxon>
        <taxon>Acropora</taxon>
    </lineage>
</organism>
<dbReference type="AlphaFoldDB" id="A0AAD9PYN8"/>
<feature type="signal peptide" evidence="13">
    <location>
        <begin position="1"/>
        <end position="18"/>
    </location>
</feature>
<keyword evidence="6" id="KW-0677">Repeat</keyword>
<name>A0AAD9PYN8_ACRCE</name>
<evidence type="ECO:0000256" key="10">
    <source>
        <dbReference type="ARBA" id="ARBA00023284"/>
    </source>
</evidence>
<evidence type="ECO:0000313" key="15">
    <source>
        <dbReference type="EMBL" id="KAK2551471.1"/>
    </source>
</evidence>
<evidence type="ECO:0000256" key="8">
    <source>
        <dbReference type="ARBA" id="ARBA00023157"/>
    </source>
</evidence>
<evidence type="ECO:0000256" key="2">
    <source>
        <dbReference type="ARBA" id="ARBA00004319"/>
    </source>
</evidence>
<dbReference type="Pfam" id="PF24541">
    <property type="entry name" value="Thioredox_PDIA6_C"/>
    <property type="match status" value="1"/>
</dbReference>
<feature type="compositionally biased region" description="Basic and acidic residues" evidence="12">
    <location>
        <begin position="153"/>
        <end position="164"/>
    </location>
</feature>
<feature type="region of interest" description="Disordered" evidence="12">
    <location>
        <begin position="398"/>
        <end position="447"/>
    </location>
</feature>
<feature type="chain" id="PRO_5041997731" description="protein disulfide-isomerase" evidence="13">
    <location>
        <begin position="19"/>
        <end position="447"/>
    </location>
</feature>
<gene>
    <name evidence="15" type="ORF">P5673_027656</name>
</gene>
<feature type="domain" description="Thioredoxin" evidence="14">
    <location>
        <begin position="18"/>
        <end position="137"/>
    </location>
</feature>
<dbReference type="PRINTS" id="PR00421">
    <property type="entry name" value="THIOREDOXIN"/>
</dbReference>
<dbReference type="Pfam" id="PF00085">
    <property type="entry name" value="Thioredoxin"/>
    <property type="match status" value="2"/>
</dbReference>
<evidence type="ECO:0000256" key="11">
    <source>
        <dbReference type="RuleBase" id="RU004208"/>
    </source>
</evidence>
<comment type="similarity">
    <text evidence="3 11">Belongs to the protein disulfide isomerase family.</text>
</comment>